<gene>
    <name evidence="2" type="ORF">O6P43_009948</name>
</gene>
<comment type="caution">
    <text evidence="2">The sequence shown here is derived from an EMBL/GenBank/DDBJ whole genome shotgun (WGS) entry which is preliminary data.</text>
</comment>
<name>A0AAD7PZF2_QUISA</name>
<proteinExistence type="predicted"/>
<feature type="region of interest" description="Disordered" evidence="1">
    <location>
        <begin position="42"/>
        <end position="80"/>
    </location>
</feature>
<accession>A0AAD7PZF2</accession>
<feature type="compositionally biased region" description="Basic residues" evidence="1">
    <location>
        <begin position="68"/>
        <end position="80"/>
    </location>
</feature>
<evidence type="ECO:0000313" key="3">
    <source>
        <dbReference type="Proteomes" id="UP001163823"/>
    </source>
</evidence>
<reference evidence="2" key="1">
    <citation type="journal article" date="2023" name="Science">
        <title>Elucidation of the pathway for biosynthesis of saponin adjuvants from the soapbark tree.</title>
        <authorList>
            <person name="Reed J."/>
            <person name="Orme A."/>
            <person name="El-Demerdash A."/>
            <person name="Owen C."/>
            <person name="Martin L.B.B."/>
            <person name="Misra R.C."/>
            <person name="Kikuchi S."/>
            <person name="Rejzek M."/>
            <person name="Martin A.C."/>
            <person name="Harkess A."/>
            <person name="Leebens-Mack J."/>
            <person name="Louveau T."/>
            <person name="Stephenson M.J."/>
            <person name="Osbourn A."/>
        </authorList>
    </citation>
    <scope>NUCLEOTIDE SEQUENCE</scope>
    <source>
        <strain evidence="2">S10</strain>
    </source>
</reference>
<evidence type="ECO:0000313" key="2">
    <source>
        <dbReference type="EMBL" id="KAJ7971996.1"/>
    </source>
</evidence>
<protein>
    <submittedName>
        <fullName evidence="2">Uncharacterized protein</fullName>
    </submittedName>
</protein>
<evidence type="ECO:0000256" key="1">
    <source>
        <dbReference type="SAM" id="MobiDB-lite"/>
    </source>
</evidence>
<keyword evidence="3" id="KW-1185">Reference proteome</keyword>
<organism evidence="2 3">
    <name type="scientific">Quillaja saponaria</name>
    <name type="common">Soap bark tree</name>
    <dbReference type="NCBI Taxonomy" id="32244"/>
    <lineage>
        <taxon>Eukaryota</taxon>
        <taxon>Viridiplantae</taxon>
        <taxon>Streptophyta</taxon>
        <taxon>Embryophyta</taxon>
        <taxon>Tracheophyta</taxon>
        <taxon>Spermatophyta</taxon>
        <taxon>Magnoliopsida</taxon>
        <taxon>eudicotyledons</taxon>
        <taxon>Gunneridae</taxon>
        <taxon>Pentapetalae</taxon>
        <taxon>rosids</taxon>
        <taxon>fabids</taxon>
        <taxon>Fabales</taxon>
        <taxon>Quillajaceae</taxon>
        <taxon>Quillaja</taxon>
    </lineage>
</organism>
<dbReference type="EMBL" id="JARAOO010000004">
    <property type="protein sequence ID" value="KAJ7971996.1"/>
    <property type="molecule type" value="Genomic_DNA"/>
</dbReference>
<dbReference type="Proteomes" id="UP001163823">
    <property type="component" value="Chromosome 4"/>
</dbReference>
<dbReference type="KEGG" id="qsa:O6P43_009948"/>
<sequence length="80" mass="8825">MPDFAQQSCEVFNSPIPQVPYFQYGSTRASYDLGMGSGVQAEEGFSNADDIPQSEDLGDIADVPSRRNPARRRRPRLCGT</sequence>
<dbReference type="AlphaFoldDB" id="A0AAD7PZF2"/>